<evidence type="ECO:0000256" key="4">
    <source>
        <dbReference type="SAM" id="MobiDB-lite"/>
    </source>
</evidence>
<gene>
    <name evidence="5" type="ORF">LITE_LOCUS8394</name>
</gene>
<evidence type="ECO:0000256" key="1">
    <source>
        <dbReference type="ARBA" id="ARBA00009861"/>
    </source>
</evidence>
<evidence type="ECO:0000313" key="5">
    <source>
        <dbReference type="EMBL" id="CAI0394629.1"/>
    </source>
</evidence>
<dbReference type="FunFam" id="3.30.559.10:FF:000008">
    <property type="entry name" value="Tryptamine hydroxycinnamoyl transferase"/>
    <property type="match status" value="1"/>
</dbReference>
<dbReference type="PANTHER" id="PTHR31642:SF158">
    <property type="entry name" value="N-BENZOYLTRANSFERASE PROTEIN, PUTATIVE-RELATED"/>
    <property type="match status" value="1"/>
</dbReference>
<sequence>MKVTIKEKTMVRPAEETPRQQLWLSNLDLLQLKAHVRTVYAYTNSTTDSSELFFDTKVLKDALSRALVQFYPMAGRLIGPEKGKGSGRLELECNGEGALFLEAETEASIDELGEFVPSSEVQLGELVPGVDCYNEISSVPMLVLQVTRFRCGGVCLGIGVHHMVADGASALQFINTWSEMARAGGGCVLRNIATTTTVPSFDRTILRARDPPTPKFHHTEYDPHPTMITPTPTPLIPSTPIIHMMKITQNQITSLKNKANITLSGNRYSNHDILTAHIWRCATRARGLPDKQPTKLQISVDGRSRLNPTMPPTFFGNVIFHATPIATAGELAAETIADTADRIRRAISRMDDEYLRSAIDYLEDLGSKDGVIRVPGPCRSPNLKLVSWIRLPFRNADFGWGSPILIRKAADYNEGTGHILPPSGDDGSLPLVICLEAGVVETFQKLFYET</sequence>
<feature type="compositionally biased region" description="Basic and acidic residues" evidence="4">
    <location>
        <begin position="207"/>
        <end position="223"/>
    </location>
</feature>
<dbReference type="InterPro" id="IPR023213">
    <property type="entry name" value="CAT-like_dom_sf"/>
</dbReference>
<proteinExistence type="inferred from homology"/>
<evidence type="ECO:0000256" key="2">
    <source>
        <dbReference type="ARBA" id="ARBA00022679"/>
    </source>
</evidence>
<accession>A0AAV0ID83</accession>
<dbReference type="Gene3D" id="3.30.559.10">
    <property type="entry name" value="Chloramphenicol acetyltransferase-like domain"/>
    <property type="match status" value="2"/>
</dbReference>
<feature type="region of interest" description="Disordered" evidence="4">
    <location>
        <begin position="207"/>
        <end position="230"/>
    </location>
</feature>
<keyword evidence="3" id="KW-0012">Acyltransferase</keyword>
<evidence type="ECO:0000256" key="3">
    <source>
        <dbReference type="ARBA" id="ARBA00023315"/>
    </source>
</evidence>
<organism evidence="5 6">
    <name type="scientific">Linum tenue</name>
    <dbReference type="NCBI Taxonomy" id="586396"/>
    <lineage>
        <taxon>Eukaryota</taxon>
        <taxon>Viridiplantae</taxon>
        <taxon>Streptophyta</taxon>
        <taxon>Embryophyta</taxon>
        <taxon>Tracheophyta</taxon>
        <taxon>Spermatophyta</taxon>
        <taxon>Magnoliopsida</taxon>
        <taxon>eudicotyledons</taxon>
        <taxon>Gunneridae</taxon>
        <taxon>Pentapetalae</taxon>
        <taxon>rosids</taxon>
        <taxon>fabids</taxon>
        <taxon>Malpighiales</taxon>
        <taxon>Linaceae</taxon>
        <taxon>Linum</taxon>
    </lineage>
</organism>
<comment type="similarity">
    <text evidence="1">Belongs to the plant acyltransferase family.</text>
</comment>
<keyword evidence="2" id="KW-0808">Transferase</keyword>
<dbReference type="GO" id="GO:0016747">
    <property type="term" value="F:acyltransferase activity, transferring groups other than amino-acyl groups"/>
    <property type="evidence" value="ECO:0007669"/>
    <property type="project" value="TreeGrafter"/>
</dbReference>
<comment type="caution">
    <text evidence="5">The sequence shown here is derived from an EMBL/GenBank/DDBJ whole genome shotgun (WGS) entry which is preliminary data.</text>
</comment>
<dbReference type="AlphaFoldDB" id="A0AAV0ID83"/>
<dbReference type="Pfam" id="PF02458">
    <property type="entry name" value="Transferase"/>
    <property type="match status" value="1"/>
</dbReference>
<reference evidence="5" key="1">
    <citation type="submission" date="2022-08" db="EMBL/GenBank/DDBJ databases">
        <authorList>
            <person name="Gutierrez-Valencia J."/>
        </authorList>
    </citation>
    <scope>NUCLEOTIDE SEQUENCE</scope>
</reference>
<keyword evidence="6" id="KW-1185">Reference proteome</keyword>
<dbReference type="EMBL" id="CAMGYJ010000003">
    <property type="protein sequence ID" value="CAI0394629.1"/>
    <property type="molecule type" value="Genomic_DNA"/>
</dbReference>
<dbReference type="PANTHER" id="PTHR31642">
    <property type="entry name" value="TRICHOTHECENE 3-O-ACETYLTRANSFERASE"/>
    <property type="match status" value="1"/>
</dbReference>
<evidence type="ECO:0000313" key="6">
    <source>
        <dbReference type="Proteomes" id="UP001154282"/>
    </source>
</evidence>
<name>A0AAV0ID83_9ROSI</name>
<dbReference type="Proteomes" id="UP001154282">
    <property type="component" value="Unassembled WGS sequence"/>
</dbReference>
<dbReference type="InterPro" id="IPR050317">
    <property type="entry name" value="Plant_Fungal_Acyltransferase"/>
</dbReference>
<protein>
    <submittedName>
        <fullName evidence="5">Uncharacterized protein</fullName>
    </submittedName>
</protein>